<evidence type="ECO:0008006" key="6">
    <source>
        <dbReference type="Google" id="ProtNLM"/>
    </source>
</evidence>
<dbReference type="Pfam" id="PF20990">
    <property type="entry name" value="DUF2207_C"/>
    <property type="match status" value="1"/>
</dbReference>
<dbReference type="Proteomes" id="UP000050360">
    <property type="component" value="Unassembled WGS sequence"/>
</dbReference>
<keyword evidence="1" id="KW-0472">Membrane</keyword>
<dbReference type="InterPro" id="IPR018702">
    <property type="entry name" value="DUF2207"/>
</dbReference>
<feature type="transmembrane region" description="Helical" evidence="1">
    <location>
        <begin position="7"/>
        <end position="25"/>
    </location>
</feature>
<evidence type="ECO:0000259" key="2">
    <source>
        <dbReference type="Pfam" id="PF09972"/>
    </source>
</evidence>
<keyword evidence="1" id="KW-1133">Transmembrane helix</keyword>
<comment type="caution">
    <text evidence="4">The sequence shown here is derived from an EMBL/GenBank/DDBJ whole genome shotgun (WGS) entry which is preliminary data.</text>
</comment>
<feature type="domain" description="Predicted membrane protein YciQ-like C-terminal" evidence="3">
    <location>
        <begin position="311"/>
        <end position="567"/>
    </location>
</feature>
<feature type="transmembrane region" description="Helical" evidence="1">
    <location>
        <begin position="465"/>
        <end position="484"/>
    </location>
</feature>
<gene>
    <name evidence="4" type="ORF">MPEBLZ_03211</name>
</gene>
<evidence type="ECO:0000256" key="1">
    <source>
        <dbReference type="SAM" id="Phobius"/>
    </source>
</evidence>
<evidence type="ECO:0000313" key="4">
    <source>
        <dbReference type="EMBL" id="KPQ42231.1"/>
    </source>
</evidence>
<protein>
    <recommendedName>
        <fullName evidence="6">DUF2207 domain-containing protein</fullName>
    </recommendedName>
</protein>
<dbReference type="Pfam" id="PF09972">
    <property type="entry name" value="DUF2207"/>
    <property type="match status" value="1"/>
</dbReference>
<accession>A0A0P8CHL4</accession>
<feature type="transmembrane region" description="Helical" evidence="1">
    <location>
        <begin position="277"/>
        <end position="296"/>
    </location>
</feature>
<feature type="domain" description="DUF2207" evidence="2">
    <location>
        <begin position="45"/>
        <end position="238"/>
    </location>
</feature>
<evidence type="ECO:0000259" key="3">
    <source>
        <dbReference type="Pfam" id="PF20990"/>
    </source>
</evidence>
<dbReference type="AlphaFoldDB" id="A0A0P8CHL4"/>
<organism evidence="4 5">
    <name type="scientific">Candidatus Methanoperedens nitratireducens</name>
    <dbReference type="NCBI Taxonomy" id="1392998"/>
    <lineage>
        <taxon>Archaea</taxon>
        <taxon>Methanobacteriati</taxon>
        <taxon>Methanobacteriota</taxon>
        <taxon>Stenosarchaea group</taxon>
        <taxon>Methanomicrobia</taxon>
        <taxon>Methanosarcinales</taxon>
        <taxon>ANME-2 cluster</taxon>
        <taxon>Candidatus Methanoperedentaceae</taxon>
        <taxon>Candidatus Methanoperedens</taxon>
    </lineage>
</organism>
<reference evidence="4 5" key="1">
    <citation type="submission" date="2015-09" db="EMBL/GenBank/DDBJ databases">
        <title>A metagenomics-based metabolic model of nitrate-dependent anaerobic oxidation of methane by Methanoperedens-like archaea.</title>
        <authorList>
            <person name="Arshad A."/>
            <person name="Speth D.R."/>
            <person name="De Graaf R.M."/>
            <person name="Op Den Camp H.J."/>
            <person name="Jetten M.S."/>
            <person name="Welte C.U."/>
        </authorList>
    </citation>
    <scope>NUCLEOTIDE SEQUENCE [LARGE SCALE GENOMIC DNA]</scope>
</reference>
<dbReference type="EMBL" id="LKCM01000252">
    <property type="protein sequence ID" value="KPQ42231.1"/>
    <property type="molecule type" value="Genomic_DNA"/>
</dbReference>
<proteinExistence type="predicted"/>
<sequence length="592" mass="67652">MNENKEIVILLIIVALIGLAGLYLTGGLPGMENACGLGGCGDVYVETYNANLYLNGTLEENFVYEIKEPDKYRMLYRDWKVPLSYGIPDDTTVKTNPHIELVSISSPPGTFPYIKDFQGNTRVISSADARYANEISSLAVQNEAGSYNPVRFDAGKYEMNYVFSLHPPLECDKEYCHLNLKLADEHLPYNKVIITIHDPQGYISQLFEHSLMDVKKEGDTWIVRGISPKDTLFEIELLLNPASSGGIDGFPREVPDVKRQTLSANSRYSIFSQLSSALKAMVFLFPVLLAFIYYKFGREKSFTVPKFLSFVPRNRKPWLVNLVFRKDSFDYDENGFYATLLDLHKREIIKIETEGEKQSKIKIPGIKGSEDTKSGGLRITLIKGHEAGEDQYEIKVLKFLENYSKNNLFNTSELEHKIENLRNKIMAKSSDAEYDLIIIRDNMNDVMKVPQKKAANEFVKSGKKYTWMIFGFFLLVLVVTSYLLSIGIYTSLVLLLQTIPPLFVSSSLFGRWKENYYKEKLEWDAFKTFLSDFASIKKYAPQDIKMWQEWLVYATTLGIGDKVVEAMKQLNIQIPEIQAVTYMRHTLEAHMA</sequence>
<dbReference type="PATRIC" id="fig|1719120.3.peg.3491"/>
<evidence type="ECO:0000313" key="5">
    <source>
        <dbReference type="Proteomes" id="UP000050360"/>
    </source>
</evidence>
<dbReference type="InterPro" id="IPR048389">
    <property type="entry name" value="YciQ-like_C"/>
</dbReference>
<keyword evidence="1" id="KW-0812">Transmembrane</keyword>
<name>A0A0P8CHL4_9EURY</name>
<feature type="transmembrane region" description="Helical" evidence="1">
    <location>
        <begin position="490"/>
        <end position="510"/>
    </location>
</feature>